<feature type="region of interest" description="Disordered" evidence="13">
    <location>
        <begin position="540"/>
        <end position="579"/>
    </location>
</feature>
<keyword evidence="9 11" id="KW-0807">Transducer</keyword>
<dbReference type="PROSITE" id="PS50885">
    <property type="entry name" value="HAMP"/>
    <property type="match status" value="1"/>
</dbReference>
<evidence type="ECO:0000256" key="6">
    <source>
        <dbReference type="ARBA" id="ARBA00022692"/>
    </source>
</evidence>
<evidence type="ECO:0000256" key="5">
    <source>
        <dbReference type="ARBA" id="ARBA00022519"/>
    </source>
</evidence>
<feature type="domain" description="HAMP" evidence="16">
    <location>
        <begin position="214"/>
        <end position="266"/>
    </location>
</feature>
<dbReference type="Gene3D" id="1.10.287.950">
    <property type="entry name" value="Methyl-accepting chemotaxis protein"/>
    <property type="match status" value="1"/>
</dbReference>
<dbReference type="Pfam" id="PF00672">
    <property type="entry name" value="HAMP"/>
    <property type="match status" value="1"/>
</dbReference>
<accession>A0ABW8Z793</accession>
<evidence type="ECO:0000256" key="4">
    <source>
        <dbReference type="ARBA" id="ARBA00022500"/>
    </source>
</evidence>
<dbReference type="Pfam" id="PF02203">
    <property type="entry name" value="TarH"/>
    <property type="match status" value="1"/>
</dbReference>
<feature type="transmembrane region" description="Helical" evidence="14">
    <location>
        <begin position="189"/>
        <end position="212"/>
    </location>
</feature>
<feature type="compositionally biased region" description="Low complexity" evidence="13">
    <location>
        <begin position="540"/>
        <end position="554"/>
    </location>
</feature>
<dbReference type="InterPro" id="IPR004089">
    <property type="entry name" value="MCPsignal_dom"/>
</dbReference>
<dbReference type="InterPro" id="IPR003122">
    <property type="entry name" value="Tar_rcpt_lig-bd"/>
</dbReference>
<evidence type="ECO:0000256" key="14">
    <source>
        <dbReference type="SAM" id="Phobius"/>
    </source>
</evidence>
<evidence type="ECO:0000256" key="1">
    <source>
        <dbReference type="ARBA" id="ARBA00004429"/>
    </source>
</evidence>
<evidence type="ECO:0000256" key="13">
    <source>
        <dbReference type="SAM" id="MobiDB-lite"/>
    </source>
</evidence>
<evidence type="ECO:0000256" key="10">
    <source>
        <dbReference type="ARBA" id="ARBA00029447"/>
    </source>
</evidence>
<keyword evidence="12" id="KW-0175">Coiled coil</keyword>
<evidence type="ECO:0000259" key="15">
    <source>
        <dbReference type="PROSITE" id="PS50111"/>
    </source>
</evidence>
<keyword evidence="8 14" id="KW-0472">Membrane</keyword>
<comment type="similarity">
    <text evidence="10">Belongs to the methyl-accepting chemotaxis (MCP) protein family.</text>
</comment>
<keyword evidence="7 14" id="KW-1133">Transmembrane helix</keyword>
<dbReference type="InterPro" id="IPR003660">
    <property type="entry name" value="HAMP_dom"/>
</dbReference>
<evidence type="ECO:0000256" key="11">
    <source>
        <dbReference type="PROSITE-ProRule" id="PRU00284"/>
    </source>
</evidence>
<evidence type="ECO:0000256" key="9">
    <source>
        <dbReference type="ARBA" id="ARBA00023224"/>
    </source>
</evidence>
<name>A0ABW8Z793_9BURK</name>
<comment type="caution">
    <text evidence="17">The sequence shown here is derived from an EMBL/GenBank/DDBJ whole genome shotgun (WGS) entry which is preliminary data.</text>
</comment>
<feature type="compositionally biased region" description="Polar residues" evidence="13">
    <location>
        <begin position="557"/>
        <end position="571"/>
    </location>
</feature>
<dbReference type="EMBL" id="JAQQFR010000006">
    <property type="protein sequence ID" value="MFL9878811.1"/>
    <property type="molecule type" value="Genomic_DNA"/>
</dbReference>
<dbReference type="SUPFAM" id="SSF58104">
    <property type="entry name" value="Methyl-accepting chemotaxis protein (MCP) signaling domain"/>
    <property type="match status" value="1"/>
</dbReference>
<dbReference type="Gene3D" id="1.20.120.30">
    <property type="entry name" value="Aspartate receptor, ligand-binding domain"/>
    <property type="match status" value="1"/>
</dbReference>
<evidence type="ECO:0000313" key="17">
    <source>
        <dbReference type="EMBL" id="MFL9878811.1"/>
    </source>
</evidence>
<keyword evidence="5" id="KW-0997">Cell inner membrane</keyword>
<dbReference type="PANTHER" id="PTHR43531:SF14">
    <property type="entry name" value="METHYL-ACCEPTING CHEMOTAXIS PROTEIN I-RELATED"/>
    <property type="match status" value="1"/>
</dbReference>
<dbReference type="PANTHER" id="PTHR43531">
    <property type="entry name" value="PROTEIN ICFG"/>
    <property type="match status" value="1"/>
</dbReference>
<evidence type="ECO:0000259" key="16">
    <source>
        <dbReference type="PROSITE" id="PS50885"/>
    </source>
</evidence>
<dbReference type="Pfam" id="PF00015">
    <property type="entry name" value="MCPsignal"/>
    <property type="match status" value="1"/>
</dbReference>
<keyword evidence="4" id="KW-0145">Chemotaxis</keyword>
<evidence type="ECO:0000256" key="7">
    <source>
        <dbReference type="ARBA" id="ARBA00022989"/>
    </source>
</evidence>
<dbReference type="SMART" id="SM00283">
    <property type="entry name" value="MA"/>
    <property type="match status" value="1"/>
</dbReference>
<dbReference type="InterPro" id="IPR004090">
    <property type="entry name" value="Chemotax_Me-accpt_rcpt"/>
</dbReference>
<comment type="subcellular location">
    <subcellularLocation>
        <location evidence="1">Cell inner membrane</location>
        <topology evidence="1">Multi-pass membrane protein</topology>
    </subcellularLocation>
</comment>
<dbReference type="PRINTS" id="PR00260">
    <property type="entry name" value="CHEMTRNSDUCR"/>
</dbReference>
<feature type="coiled-coil region" evidence="12">
    <location>
        <begin position="471"/>
        <end position="498"/>
    </location>
</feature>
<proteinExistence type="inferred from homology"/>
<feature type="domain" description="Methyl-accepting transducer" evidence="15">
    <location>
        <begin position="271"/>
        <end position="500"/>
    </location>
</feature>
<evidence type="ECO:0000313" key="18">
    <source>
        <dbReference type="Proteomes" id="UP001629214"/>
    </source>
</evidence>
<keyword evidence="3" id="KW-0488">Methylation</keyword>
<evidence type="ECO:0000256" key="2">
    <source>
        <dbReference type="ARBA" id="ARBA00022475"/>
    </source>
</evidence>
<keyword evidence="2" id="KW-1003">Cell membrane</keyword>
<organism evidence="17 18">
    <name type="scientific">Herbaspirillum rhizosphaerae</name>
    <dbReference type="NCBI Taxonomy" id="346179"/>
    <lineage>
        <taxon>Bacteria</taxon>
        <taxon>Pseudomonadati</taxon>
        <taxon>Pseudomonadota</taxon>
        <taxon>Betaproteobacteria</taxon>
        <taxon>Burkholderiales</taxon>
        <taxon>Oxalobacteraceae</taxon>
        <taxon>Herbaspirillum</taxon>
    </lineage>
</organism>
<dbReference type="InterPro" id="IPR051310">
    <property type="entry name" value="MCP_chemotaxis"/>
</dbReference>
<dbReference type="PROSITE" id="PS50111">
    <property type="entry name" value="CHEMOTAXIS_TRANSDUC_2"/>
    <property type="match status" value="1"/>
</dbReference>
<dbReference type="RefSeq" id="WP_408167811.1">
    <property type="nucleotide sequence ID" value="NZ_JAQQFR010000006.1"/>
</dbReference>
<reference evidence="17 18" key="1">
    <citation type="journal article" date="2024" name="Chem. Sci.">
        <title>Discovery of megapolipeptins by genome mining of a Burkholderiales bacteria collection.</title>
        <authorList>
            <person name="Paulo B.S."/>
            <person name="Recchia M.J.J."/>
            <person name="Lee S."/>
            <person name="Fergusson C.H."/>
            <person name="Romanowski S.B."/>
            <person name="Hernandez A."/>
            <person name="Krull N."/>
            <person name="Liu D.Y."/>
            <person name="Cavanagh H."/>
            <person name="Bos A."/>
            <person name="Gray C.A."/>
            <person name="Murphy B.T."/>
            <person name="Linington R.G."/>
            <person name="Eustaquio A.S."/>
        </authorList>
    </citation>
    <scope>NUCLEOTIDE SEQUENCE [LARGE SCALE GENOMIC DNA]</scope>
    <source>
        <strain evidence="17 18">RL21-008-BIB-B</strain>
    </source>
</reference>
<protein>
    <submittedName>
        <fullName evidence="17">Methyl-accepting chemotaxis protein</fullName>
    </submittedName>
</protein>
<dbReference type="Proteomes" id="UP001629214">
    <property type="component" value="Unassembled WGS sequence"/>
</dbReference>
<dbReference type="SUPFAM" id="SSF47170">
    <property type="entry name" value="Aspartate receptor, ligand-binding domain"/>
    <property type="match status" value="1"/>
</dbReference>
<sequence>MRNITVRFSLMGALALFAAMIALGAAVGIFALGRANESTVMVHDVTARALTINDAYKDTTRTRAALTRAYSALKEQNDQEVKSSALKSAQTSYDRTLKLLDEFDKAPAFKGQDDKLKADLVDAGKQLSGVLNKAADALRNNDTAAYAEINGRDITAKGASFSTLLEKFQKLTKDLSEDIVAQREREYNMVVWLVVIGLIAALALVLTVHFVLRGIVLTPLNRAVTLLDQVANGDLTMKIADPGRNEIGRLFASIRSMQQGLLDTVSRVRSSTDIINTGAQEIAAGNLDLSARTETQASSLEETAASMEQLTGTVKQNAENAQQANQLAHSASETAVKGGEVVAQVVDTMNAINESSKKIVDIISVIDGIAFQTNILALNAAVEAARAGEQGRGFAVVASEVRSLAQRSAAAAKEIKGLITDSVEKVDSGSRLVEHAGKTMSEVVESVRRVTDIVGEISSASREQSDGIGQVNNAITQMDEVTQQNAALVEEAAAAAQSLQTQAVTLADAVSIFRIDANAQVLAPAVRPRAVSVSAPKAMAAAPTPTKPTLAKPASNAIATSKVTPKLSSPVSDGDWEQF</sequence>
<dbReference type="SMART" id="SM00304">
    <property type="entry name" value="HAMP"/>
    <property type="match status" value="1"/>
</dbReference>
<evidence type="ECO:0000256" key="3">
    <source>
        <dbReference type="ARBA" id="ARBA00022481"/>
    </source>
</evidence>
<evidence type="ECO:0000256" key="8">
    <source>
        <dbReference type="ARBA" id="ARBA00023136"/>
    </source>
</evidence>
<keyword evidence="18" id="KW-1185">Reference proteome</keyword>
<evidence type="ECO:0000256" key="12">
    <source>
        <dbReference type="SAM" id="Coils"/>
    </source>
</evidence>
<dbReference type="CDD" id="cd11386">
    <property type="entry name" value="MCP_signal"/>
    <property type="match status" value="1"/>
</dbReference>
<keyword evidence="6 14" id="KW-0812">Transmembrane</keyword>
<gene>
    <name evidence="17" type="ORF">PQR63_10475</name>
</gene>
<dbReference type="CDD" id="cd06225">
    <property type="entry name" value="HAMP"/>
    <property type="match status" value="1"/>
</dbReference>
<dbReference type="InterPro" id="IPR035440">
    <property type="entry name" value="4HB_MCP_dom_sf"/>
</dbReference>